<keyword evidence="1" id="KW-0472">Membrane</keyword>
<reference evidence="2" key="1">
    <citation type="submission" date="2022-07" db="EMBL/GenBank/DDBJ databases">
        <authorList>
            <person name="Criscuolo A."/>
        </authorList>
    </citation>
    <scope>NUCLEOTIDE SEQUENCE</scope>
    <source>
        <strain evidence="2">CIP103197</strain>
    </source>
</reference>
<comment type="caution">
    <text evidence="2">The sequence shown here is derived from an EMBL/GenBank/DDBJ whole genome shotgun (WGS) entry which is preliminary data.</text>
</comment>
<gene>
    <name evidence="2" type="ORF">PSEHALCIP103_01491</name>
</gene>
<sequence>MSSIVMIRLLKTSILLGLCLIVTGHVLIVSSYFTSEYGIKGIITAAACIAIGVFLSLPTKIYLTILLMEAEKRYLKSQQPPRAKSR</sequence>
<keyword evidence="1" id="KW-0812">Transmembrane</keyword>
<dbReference type="RefSeq" id="WP_262976502.1">
    <property type="nucleotide sequence ID" value="NZ_CAMAPB010000017.1"/>
</dbReference>
<organism evidence="2 3">
    <name type="scientific">Pseudoalteromonas haloplanktis</name>
    <name type="common">Alteromonas haloplanktis</name>
    <dbReference type="NCBI Taxonomy" id="228"/>
    <lineage>
        <taxon>Bacteria</taxon>
        <taxon>Pseudomonadati</taxon>
        <taxon>Pseudomonadota</taxon>
        <taxon>Gammaproteobacteria</taxon>
        <taxon>Alteromonadales</taxon>
        <taxon>Pseudoalteromonadaceae</taxon>
        <taxon>Pseudoalteromonas</taxon>
    </lineage>
</organism>
<accession>A0A9W4QWY2</accession>
<proteinExistence type="predicted"/>
<name>A0A9W4QWY2_PSEHA</name>
<dbReference type="AlphaFoldDB" id="A0A9W4QWY2"/>
<evidence type="ECO:0000256" key="1">
    <source>
        <dbReference type="SAM" id="Phobius"/>
    </source>
</evidence>
<evidence type="ECO:0000313" key="3">
    <source>
        <dbReference type="Proteomes" id="UP001152447"/>
    </source>
</evidence>
<feature type="transmembrane region" description="Helical" evidence="1">
    <location>
        <begin position="12"/>
        <end position="33"/>
    </location>
</feature>
<keyword evidence="3" id="KW-1185">Reference proteome</keyword>
<dbReference type="EMBL" id="CAMAPB010000017">
    <property type="protein sequence ID" value="CAH9056619.1"/>
    <property type="molecule type" value="Genomic_DNA"/>
</dbReference>
<dbReference type="Proteomes" id="UP001152447">
    <property type="component" value="Unassembled WGS sequence"/>
</dbReference>
<evidence type="ECO:0000313" key="2">
    <source>
        <dbReference type="EMBL" id="CAH9056619.1"/>
    </source>
</evidence>
<protein>
    <submittedName>
        <fullName evidence="2">Uncharacterized protein</fullName>
    </submittedName>
</protein>
<keyword evidence="1" id="KW-1133">Transmembrane helix</keyword>
<feature type="transmembrane region" description="Helical" evidence="1">
    <location>
        <begin position="39"/>
        <end position="63"/>
    </location>
</feature>